<dbReference type="Pfam" id="PF02472">
    <property type="entry name" value="ExbD"/>
    <property type="match status" value="1"/>
</dbReference>
<dbReference type="GO" id="GO:0015031">
    <property type="term" value="P:protein transport"/>
    <property type="evidence" value="ECO:0007669"/>
    <property type="project" value="UniProtKB-KW"/>
</dbReference>
<keyword evidence="8 9" id="KW-0472">Membrane</keyword>
<dbReference type="PANTHER" id="PTHR30558:SF12">
    <property type="entry name" value="BIOPOLYMER TRANSPORT PROTEIN EXBD"/>
    <property type="match status" value="1"/>
</dbReference>
<feature type="transmembrane region" description="Helical" evidence="9">
    <location>
        <begin position="12"/>
        <end position="35"/>
    </location>
</feature>
<evidence type="ECO:0000256" key="2">
    <source>
        <dbReference type="ARBA" id="ARBA00022448"/>
    </source>
</evidence>
<keyword evidence="6" id="KW-0653">Protein transport</keyword>
<dbReference type="GO" id="GO:0005886">
    <property type="term" value="C:plasma membrane"/>
    <property type="evidence" value="ECO:0007669"/>
    <property type="project" value="UniProtKB-SubCell"/>
</dbReference>
<name>A0A3B0VXJ3_9ZZZZ</name>
<keyword evidence="3" id="KW-1003">Cell membrane</keyword>
<dbReference type="NCBIfam" id="TIGR02801">
    <property type="entry name" value="tolR"/>
    <property type="match status" value="1"/>
</dbReference>
<organism evidence="10">
    <name type="scientific">hydrothermal vent metagenome</name>
    <dbReference type="NCBI Taxonomy" id="652676"/>
    <lineage>
        <taxon>unclassified sequences</taxon>
        <taxon>metagenomes</taxon>
        <taxon>ecological metagenomes</taxon>
    </lineage>
</organism>
<dbReference type="Gene3D" id="3.30.420.270">
    <property type="match status" value="1"/>
</dbReference>
<evidence type="ECO:0000256" key="9">
    <source>
        <dbReference type="SAM" id="Phobius"/>
    </source>
</evidence>
<proteinExistence type="predicted"/>
<accession>A0A3B0VXJ3</accession>
<protein>
    <submittedName>
        <fullName evidence="10">Tol biopolymer transport system, TolR protein</fullName>
    </submittedName>
</protein>
<dbReference type="InterPro" id="IPR003400">
    <property type="entry name" value="ExbD"/>
</dbReference>
<evidence type="ECO:0000256" key="8">
    <source>
        <dbReference type="ARBA" id="ARBA00023136"/>
    </source>
</evidence>
<sequence>MAEINVTPLVDVMLVLLIIFMVTAPMMTHGLEVALPETTAKTLRQQTEPLIVTLDKDGAIYLGKVRVNAALLRQQLGAMAAGEKKRPVYLRADKAVPYGLVVAIMTDIKQAGFAKLGMITQPFDKEQ</sequence>
<evidence type="ECO:0000256" key="4">
    <source>
        <dbReference type="ARBA" id="ARBA00022519"/>
    </source>
</evidence>
<dbReference type="InterPro" id="IPR014168">
    <property type="entry name" value="Tol-Pal_TolR"/>
</dbReference>
<keyword evidence="7 9" id="KW-1133">Transmembrane helix</keyword>
<gene>
    <name evidence="10" type="ORF">MNBD_DELTA04-22</name>
</gene>
<keyword evidence="4" id="KW-0997">Cell inner membrane</keyword>
<evidence type="ECO:0000256" key="5">
    <source>
        <dbReference type="ARBA" id="ARBA00022692"/>
    </source>
</evidence>
<comment type="subcellular location">
    <subcellularLocation>
        <location evidence="1">Cell inner membrane</location>
        <topology evidence="1">Single-pass membrane protein</topology>
    </subcellularLocation>
</comment>
<dbReference type="AlphaFoldDB" id="A0A3B0VXJ3"/>
<dbReference type="PANTHER" id="PTHR30558">
    <property type="entry name" value="EXBD MEMBRANE COMPONENT OF PMF-DRIVEN MACROMOLECULE IMPORT SYSTEM"/>
    <property type="match status" value="1"/>
</dbReference>
<dbReference type="GO" id="GO:0022857">
    <property type="term" value="F:transmembrane transporter activity"/>
    <property type="evidence" value="ECO:0007669"/>
    <property type="project" value="InterPro"/>
</dbReference>
<reference evidence="10" key="1">
    <citation type="submission" date="2018-06" db="EMBL/GenBank/DDBJ databases">
        <authorList>
            <person name="Zhirakovskaya E."/>
        </authorList>
    </citation>
    <scope>NUCLEOTIDE SEQUENCE</scope>
</reference>
<keyword evidence="2" id="KW-0813">Transport</keyword>
<keyword evidence="5 9" id="KW-0812">Transmembrane</keyword>
<evidence type="ECO:0000256" key="1">
    <source>
        <dbReference type="ARBA" id="ARBA00004377"/>
    </source>
</evidence>
<dbReference type="EMBL" id="UOEY01000132">
    <property type="protein sequence ID" value="VAW41639.1"/>
    <property type="molecule type" value="Genomic_DNA"/>
</dbReference>
<evidence type="ECO:0000256" key="3">
    <source>
        <dbReference type="ARBA" id="ARBA00022475"/>
    </source>
</evidence>
<evidence type="ECO:0000256" key="7">
    <source>
        <dbReference type="ARBA" id="ARBA00022989"/>
    </source>
</evidence>
<evidence type="ECO:0000256" key="6">
    <source>
        <dbReference type="ARBA" id="ARBA00022927"/>
    </source>
</evidence>
<evidence type="ECO:0000313" key="10">
    <source>
        <dbReference type="EMBL" id="VAW41639.1"/>
    </source>
</evidence>